<comment type="caution">
    <text evidence="2">The sequence shown here is derived from an EMBL/GenBank/DDBJ whole genome shotgun (WGS) entry which is preliminary data.</text>
</comment>
<dbReference type="Proteomes" id="UP000003843">
    <property type="component" value="Unassembled WGS sequence"/>
</dbReference>
<evidence type="ECO:0000256" key="1">
    <source>
        <dbReference type="SAM" id="Phobius"/>
    </source>
</evidence>
<keyword evidence="1" id="KW-0812">Transmembrane</keyword>
<gene>
    <name evidence="2" type="ORF">NEILACOT_05712</name>
</gene>
<dbReference type="AlphaFoldDB" id="D0WDS5"/>
<dbReference type="EMBL" id="ACEQ02000072">
    <property type="protein sequence ID" value="EEZ74271.1"/>
    <property type="molecule type" value="Genomic_DNA"/>
</dbReference>
<evidence type="ECO:0000313" key="2">
    <source>
        <dbReference type="EMBL" id="EEZ74271.1"/>
    </source>
</evidence>
<keyword evidence="1" id="KW-0472">Membrane</keyword>
<proteinExistence type="predicted"/>
<evidence type="ECO:0000313" key="3">
    <source>
        <dbReference type="Proteomes" id="UP000003843"/>
    </source>
</evidence>
<keyword evidence="1" id="KW-1133">Transmembrane helix</keyword>
<organism evidence="2 3">
    <name type="scientific">Neisseria lactamica ATCC 23970</name>
    <dbReference type="NCBI Taxonomy" id="546265"/>
    <lineage>
        <taxon>Bacteria</taxon>
        <taxon>Pseudomonadati</taxon>
        <taxon>Pseudomonadota</taxon>
        <taxon>Betaproteobacteria</taxon>
        <taxon>Neisseriales</taxon>
        <taxon>Neisseriaceae</taxon>
        <taxon>Neisseria</taxon>
    </lineage>
</organism>
<protein>
    <submittedName>
        <fullName evidence="2">Uncharacterized protein</fullName>
    </submittedName>
</protein>
<sequence length="45" mass="5032">MPAALIPLIAFLLRMLIVKIIIATGLTFVSFAGYIVALNKFKEYF</sequence>
<dbReference type="Pfam" id="PF10734">
    <property type="entry name" value="DUF2523"/>
    <property type="match status" value="1"/>
</dbReference>
<dbReference type="InterPro" id="IPR019670">
    <property type="entry name" value="DUF2523"/>
</dbReference>
<feature type="transmembrane region" description="Helical" evidence="1">
    <location>
        <begin position="12"/>
        <end position="37"/>
    </location>
</feature>
<accession>D0WDS5</accession>
<reference evidence="2 3" key="1">
    <citation type="submission" date="2009-10" db="EMBL/GenBank/DDBJ databases">
        <authorList>
            <person name="Weinstock G."/>
            <person name="Sodergren E."/>
            <person name="Clifton S."/>
            <person name="Fulton L."/>
            <person name="Fulton B."/>
            <person name="Courtney L."/>
            <person name="Fronick C."/>
            <person name="Harrison M."/>
            <person name="Strong C."/>
            <person name="Farmer C."/>
            <person name="Delahaunty K."/>
            <person name="Markovic C."/>
            <person name="Hall O."/>
            <person name="Minx P."/>
            <person name="Tomlinson C."/>
            <person name="Mitreva M."/>
            <person name="Nelson J."/>
            <person name="Hou S."/>
            <person name="Wollam A."/>
            <person name="Pepin K.H."/>
            <person name="Johnson M."/>
            <person name="Bhonagiri V."/>
            <person name="Nash W.E."/>
            <person name="Warren W."/>
            <person name="Chinwalla A."/>
            <person name="Mardis E.R."/>
            <person name="Wilson R.K."/>
        </authorList>
    </citation>
    <scope>NUCLEOTIDE SEQUENCE [LARGE SCALE GENOMIC DNA]</scope>
    <source>
        <strain evidence="2 3">ATCC 23970</strain>
    </source>
</reference>
<name>D0WDS5_NEILA</name>